<keyword evidence="3" id="KW-1185">Reference proteome</keyword>
<keyword evidence="1" id="KW-0472">Membrane</keyword>
<feature type="transmembrane region" description="Helical" evidence="1">
    <location>
        <begin position="109"/>
        <end position="134"/>
    </location>
</feature>
<accession>J8ZX18</accession>
<evidence type="ECO:0000313" key="3">
    <source>
        <dbReference type="Proteomes" id="UP000003163"/>
    </source>
</evidence>
<proteinExistence type="predicted"/>
<dbReference type="HOGENOM" id="CLU_943414_0_0_1"/>
<comment type="caution">
    <text evidence="2">The sequence shown here is derived from an EMBL/GenBank/DDBJ whole genome shotgun (WGS) entry which is preliminary data.</text>
</comment>
<dbReference type="VEuPathDB" id="MicrosporidiaDB:EDEG_01492"/>
<reference evidence="2 3" key="1">
    <citation type="submission" date="2011-08" db="EMBL/GenBank/DDBJ databases">
        <authorList>
            <person name="Liu Z.J."/>
            <person name="Shi F.L."/>
            <person name="Lu J.Q."/>
            <person name="Li M."/>
            <person name="Wang Z.L."/>
        </authorList>
    </citation>
    <scope>NUCLEOTIDE SEQUENCE [LARGE SCALE GENOMIC DNA]</scope>
    <source>
        <strain evidence="2 3">USNM 41457</strain>
    </source>
</reference>
<evidence type="ECO:0000313" key="2">
    <source>
        <dbReference type="EMBL" id="EJW04223.1"/>
    </source>
</evidence>
<gene>
    <name evidence="2" type="ORF">EDEG_01492</name>
</gene>
<reference evidence="3" key="2">
    <citation type="submission" date="2015-07" db="EMBL/GenBank/DDBJ databases">
        <title>Contrasting host-pathogen interactions and genome evolution in two generalist and specialist microsporidian pathogens of mosquitoes.</title>
        <authorList>
            <consortium name="The Broad Institute Genomics Platform"/>
            <consortium name="The Broad Institute Genome Sequencing Center for Infectious Disease"/>
            <person name="Cuomo C.A."/>
            <person name="Sanscrainte N.D."/>
            <person name="Goldberg J.M."/>
            <person name="Heiman D."/>
            <person name="Young S."/>
            <person name="Zeng Q."/>
            <person name="Becnel J.J."/>
            <person name="Birren B.W."/>
        </authorList>
    </citation>
    <scope>NUCLEOTIDE SEQUENCE [LARGE SCALE GENOMIC DNA]</scope>
    <source>
        <strain evidence="3">USNM 41457</strain>
    </source>
</reference>
<name>J8ZX18_EDHAE</name>
<sequence length="295" mass="33903">MQQHPRKMKMYVFAQSILLGLYHIHFINRTDKTHHILSLIGLPLTYLKIPLKSKQIILTLLTLLLMFTKKYYVFYPLYGATLILTTTYTTLLSLSLSKLNITLLSNICYLYYIIGYIFNINLVYIVPITVIISLTSNLFVYYPIIDENVCLLPDNMLKIHESISLKLGIKDSICFADEFSKMHTFCKKGMKDTHCMWYKCVNLVVPVTESSVANVVKVFCLSTAVFPLKRRFDWVCKVLVIFGCLVRFDIVVAVFGFFSDFGMCGFYCRKYRVLACAINIVSASLFVALIKSLNI</sequence>
<dbReference type="EMBL" id="AFBI03000021">
    <property type="protein sequence ID" value="EJW04223.1"/>
    <property type="molecule type" value="Genomic_DNA"/>
</dbReference>
<dbReference type="AlphaFoldDB" id="J8ZX18"/>
<dbReference type="Proteomes" id="UP000003163">
    <property type="component" value="Unassembled WGS sequence"/>
</dbReference>
<evidence type="ECO:0000256" key="1">
    <source>
        <dbReference type="SAM" id="Phobius"/>
    </source>
</evidence>
<dbReference type="InParanoid" id="J8ZX18"/>
<feature type="transmembrane region" description="Helical" evidence="1">
    <location>
        <begin position="238"/>
        <end position="259"/>
    </location>
</feature>
<organism evidence="2 3">
    <name type="scientific">Edhazardia aedis (strain USNM 41457)</name>
    <name type="common">Microsporidian parasite</name>
    <dbReference type="NCBI Taxonomy" id="1003232"/>
    <lineage>
        <taxon>Eukaryota</taxon>
        <taxon>Fungi</taxon>
        <taxon>Fungi incertae sedis</taxon>
        <taxon>Microsporidia</taxon>
        <taxon>Edhazardia</taxon>
    </lineage>
</organism>
<feature type="transmembrane region" description="Helical" evidence="1">
    <location>
        <begin position="271"/>
        <end position="290"/>
    </location>
</feature>
<keyword evidence="1" id="KW-1133">Transmembrane helix</keyword>
<keyword evidence="1" id="KW-0812">Transmembrane</keyword>
<protein>
    <submittedName>
        <fullName evidence="2">Uncharacterized protein</fullName>
    </submittedName>
</protein>
<feature type="transmembrane region" description="Helical" evidence="1">
    <location>
        <begin position="72"/>
        <end position="97"/>
    </location>
</feature>